<dbReference type="InterPro" id="IPR007356">
    <property type="entry name" value="tRNA_m1G_MeTrfase_euk"/>
</dbReference>
<dbReference type="EnsemblMetazoa" id="XM_003723982">
    <property type="protein sequence ID" value="XP_003724030"/>
    <property type="gene ID" value="LOC594694"/>
</dbReference>
<dbReference type="GO" id="GO:0032259">
    <property type="term" value="P:methylation"/>
    <property type="evidence" value="ECO:0007669"/>
    <property type="project" value="UniProtKB-KW"/>
</dbReference>
<reference evidence="13" key="1">
    <citation type="submission" date="2015-02" db="EMBL/GenBank/DDBJ databases">
        <title>Genome sequencing for Strongylocentrotus purpuratus.</title>
        <authorList>
            <person name="Murali S."/>
            <person name="Liu Y."/>
            <person name="Vee V."/>
            <person name="English A."/>
            <person name="Wang M."/>
            <person name="Skinner E."/>
            <person name="Han Y."/>
            <person name="Muzny D.M."/>
            <person name="Worley K.C."/>
            <person name="Gibbs R.A."/>
        </authorList>
    </citation>
    <scope>NUCLEOTIDE SEQUENCE</scope>
</reference>
<evidence type="ECO:0000256" key="4">
    <source>
        <dbReference type="ARBA" id="ARBA00022691"/>
    </source>
</evidence>
<keyword evidence="5" id="KW-0819">tRNA processing</keyword>
<dbReference type="PANTHER" id="PTHR13563:SF5">
    <property type="entry name" value="TRNA METHYLTRANSFERASE 10 HOMOLOG C"/>
    <property type="match status" value="1"/>
</dbReference>
<evidence type="ECO:0000313" key="13">
    <source>
        <dbReference type="Proteomes" id="UP000007110"/>
    </source>
</evidence>
<feature type="domain" description="SAM-dependent MTase TRM10-type" evidence="11">
    <location>
        <begin position="176"/>
        <end position="369"/>
    </location>
</feature>
<dbReference type="GO" id="GO:0000049">
    <property type="term" value="F:tRNA binding"/>
    <property type="evidence" value="ECO:0000318"/>
    <property type="project" value="GO_Central"/>
</dbReference>
<protein>
    <recommendedName>
        <fullName evidence="9">RNA (guanine-9-)-methyltransferase domain-containing protein 1</fullName>
    </recommendedName>
</protein>
<feature type="compositionally biased region" description="Acidic residues" evidence="10">
    <location>
        <begin position="428"/>
        <end position="437"/>
    </location>
</feature>
<comment type="subcellular location">
    <subcellularLocation>
        <location evidence="1">Mitochondrion</location>
    </subcellularLocation>
</comment>
<dbReference type="GO" id="GO:0008168">
    <property type="term" value="F:methyltransferase activity"/>
    <property type="evidence" value="ECO:0007669"/>
    <property type="project" value="UniProtKB-KW"/>
</dbReference>
<dbReference type="OMA" id="TIMECVS"/>
<dbReference type="GO" id="GO:0070131">
    <property type="term" value="P:positive regulation of mitochondrial translation"/>
    <property type="evidence" value="ECO:0000318"/>
    <property type="project" value="GO_Central"/>
</dbReference>
<dbReference type="InterPro" id="IPR028564">
    <property type="entry name" value="MT_TRM10-typ"/>
</dbReference>
<evidence type="ECO:0000256" key="8">
    <source>
        <dbReference type="ARBA" id="ARBA00023128"/>
    </source>
</evidence>
<dbReference type="AlphaFoldDB" id="A0A7M7GJK5"/>
<dbReference type="GO" id="GO:0005634">
    <property type="term" value="C:nucleus"/>
    <property type="evidence" value="ECO:0000318"/>
    <property type="project" value="GO_Central"/>
</dbReference>
<dbReference type="GO" id="GO:0097745">
    <property type="term" value="P:mitochondrial tRNA 5'-end processing"/>
    <property type="evidence" value="ECO:0000318"/>
    <property type="project" value="GO_Central"/>
</dbReference>
<keyword evidence="8" id="KW-0496">Mitochondrion</keyword>
<evidence type="ECO:0000256" key="6">
    <source>
        <dbReference type="ARBA" id="ARBA00022946"/>
    </source>
</evidence>
<evidence type="ECO:0000256" key="3">
    <source>
        <dbReference type="ARBA" id="ARBA00022679"/>
    </source>
</evidence>
<evidence type="ECO:0000256" key="5">
    <source>
        <dbReference type="ARBA" id="ARBA00022694"/>
    </source>
</evidence>
<feature type="compositionally biased region" description="Basic and acidic residues" evidence="10">
    <location>
        <begin position="374"/>
        <end position="384"/>
    </location>
</feature>
<evidence type="ECO:0000256" key="9">
    <source>
        <dbReference type="ARBA" id="ARBA00029803"/>
    </source>
</evidence>
<dbReference type="FunFam" id="3.40.1280.30:FF:000003">
    <property type="entry name" value="tRNA methyltransferase 10C, mitochondrial RNase P subunit"/>
    <property type="match status" value="1"/>
</dbReference>
<dbReference type="CDD" id="cd18102">
    <property type="entry name" value="Trm10_MRRP1"/>
    <property type="match status" value="1"/>
</dbReference>
<dbReference type="GO" id="GO:0005739">
    <property type="term" value="C:mitochondrion"/>
    <property type="evidence" value="ECO:0000318"/>
    <property type="project" value="GO_Central"/>
</dbReference>
<feature type="region of interest" description="Disordered" evidence="10">
    <location>
        <begin position="369"/>
        <end position="437"/>
    </location>
</feature>
<dbReference type="PROSITE" id="PS51675">
    <property type="entry name" value="SAM_MT_TRM10"/>
    <property type="match status" value="1"/>
</dbReference>
<dbReference type="InterPro" id="IPR038459">
    <property type="entry name" value="MT_TRM10-typ_sf"/>
</dbReference>
<evidence type="ECO:0000256" key="7">
    <source>
        <dbReference type="ARBA" id="ARBA00023054"/>
    </source>
</evidence>
<feature type="compositionally biased region" description="Basic and acidic residues" evidence="10">
    <location>
        <begin position="418"/>
        <end position="427"/>
    </location>
</feature>
<dbReference type="FunCoup" id="A0A7M7GJK5">
    <property type="interactions" value="1443"/>
</dbReference>
<evidence type="ECO:0000256" key="1">
    <source>
        <dbReference type="ARBA" id="ARBA00004173"/>
    </source>
</evidence>
<keyword evidence="7" id="KW-0175">Coiled coil</keyword>
<dbReference type="PANTHER" id="PTHR13563">
    <property type="entry name" value="TRNA (GUANINE-9-) METHYLTRANSFERASE"/>
    <property type="match status" value="1"/>
</dbReference>
<keyword evidence="2" id="KW-0489">Methyltransferase</keyword>
<feature type="compositionally biased region" description="Polar residues" evidence="10">
    <location>
        <begin position="396"/>
        <end position="417"/>
    </location>
</feature>
<sequence>MLRLLLSHCNKLRSTQCRMLYKTSEFTGPTNLFFKRDVCLLQRFIHGGVVARNETHSFIDDKSSQVTDGPSESEDIIEKTRKEVADLLAIGWQAPEKISDPDIEHFLTLTSKKGRKKFLKFLCKKELMKKKDKMKREEKARERALFKETQDLDDDNDAFPNRFLLRIHNNTISQFDKWRLAAGMKFGPKIAFDFSYEDLMKRQEVISLVQQLMHAVNANKYAKDPFDIHWVGLTPETQSLQELKRLHTVALENAMVNDTEKDLLEVFPKKDIIYLSADSPNVLKSYDSDKVYVIGALVDRNIIYTGQSLARAKRFGLDHARLPLDRHLQWATGAKNLTLDQMMKIMIEMNTSGDWVKAFQHVPIRKHAGLRSGPHWDKDQESKRPTKPMNGDGIQRNPSHFVSSRTRQFKSSTSRSGAESRQKKNLEADDDTSSTIF</sequence>
<dbReference type="GO" id="GO:0005654">
    <property type="term" value="C:nucleoplasm"/>
    <property type="evidence" value="ECO:0000318"/>
    <property type="project" value="GO_Central"/>
</dbReference>
<dbReference type="CTD" id="54931"/>
<reference evidence="12" key="2">
    <citation type="submission" date="2021-01" db="UniProtKB">
        <authorList>
            <consortium name="EnsemblMetazoa"/>
        </authorList>
    </citation>
    <scope>IDENTIFICATION</scope>
</reference>
<organism evidence="12 13">
    <name type="scientific">Strongylocentrotus purpuratus</name>
    <name type="common">Purple sea urchin</name>
    <dbReference type="NCBI Taxonomy" id="7668"/>
    <lineage>
        <taxon>Eukaryota</taxon>
        <taxon>Metazoa</taxon>
        <taxon>Echinodermata</taxon>
        <taxon>Eleutherozoa</taxon>
        <taxon>Echinozoa</taxon>
        <taxon>Echinoidea</taxon>
        <taxon>Euechinoidea</taxon>
        <taxon>Echinacea</taxon>
        <taxon>Camarodonta</taxon>
        <taxon>Echinidea</taxon>
        <taxon>Strongylocentrotidae</taxon>
        <taxon>Strongylocentrotus</taxon>
    </lineage>
</organism>
<keyword evidence="3" id="KW-0808">Transferase</keyword>
<keyword evidence="6" id="KW-0809">Transit peptide</keyword>
<dbReference type="InterPro" id="IPR025812">
    <property type="entry name" value="Trm10_C_MTase_dom"/>
</dbReference>
<dbReference type="Gene3D" id="3.40.1280.30">
    <property type="match status" value="1"/>
</dbReference>
<dbReference type="Proteomes" id="UP000007110">
    <property type="component" value="Unassembled WGS sequence"/>
</dbReference>
<keyword evidence="4" id="KW-0949">S-adenosyl-L-methionine</keyword>
<dbReference type="InParanoid" id="A0A7M7GJK5"/>
<dbReference type="GeneID" id="594694"/>
<dbReference type="KEGG" id="spu:594694"/>
<evidence type="ECO:0000313" key="12">
    <source>
        <dbReference type="EnsemblMetazoa" id="XP_003724030"/>
    </source>
</evidence>
<evidence type="ECO:0000256" key="10">
    <source>
        <dbReference type="SAM" id="MobiDB-lite"/>
    </source>
</evidence>
<evidence type="ECO:0000259" key="11">
    <source>
        <dbReference type="PROSITE" id="PS51675"/>
    </source>
</evidence>
<dbReference type="OrthoDB" id="9976048at2759"/>
<dbReference type="RefSeq" id="XP_003724030.1">
    <property type="nucleotide sequence ID" value="XM_003723982.3"/>
</dbReference>
<proteinExistence type="predicted"/>
<accession>A0A7M7GJK5</accession>
<name>A0A7M7GJK5_STRPU</name>
<evidence type="ECO:0000256" key="2">
    <source>
        <dbReference type="ARBA" id="ARBA00022603"/>
    </source>
</evidence>
<keyword evidence="13" id="KW-1185">Reference proteome</keyword>